<dbReference type="Gene3D" id="3.90.1580.10">
    <property type="entry name" value="paralog of FGE (formylglycine-generating enzyme)"/>
    <property type="match status" value="1"/>
</dbReference>
<dbReference type="PANTHER" id="PTHR23150">
    <property type="entry name" value="SULFATASE MODIFYING FACTOR 1, 2"/>
    <property type="match status" value="1"/>
</dbReference>
<dbReference type="STRING" id="688270.Celal_3069"/>
<evidence type="ECO:0000313" key="2">
    <source>
        <dbReference type="EMBL" id="ADV50344.1"/>
    </source>
</evidence>
<protein>
    <submittedName>
        <fullName evidence="2">Sulphatase-modifying factor protein</fullName>
    </submittedName>
</protein>
<reference evidence="2 3" key="1">
    <citation type="journal article" date="2010" name="Stand. Genomic Sci.">
        <title>Complete genome sequence of Cellulophaga algicola type strain (IC166).</title>
        <authorList>
            <person name="Abt B."/>
            <person name="Lu M."/>
            <person name="Misra M."/>
            <person name="Han C."/>
            <person name="Nolan M."/>
            <person name="Lucas S."/>
            <person name="Hammon N."/>
            <person name="Deshpande S."/>
            <person name="Cheng J.F."/>
            <person name="Tapia R."/>
            <person name="Goodwin L."/>
            <person name="Pitluck S."/>
            <person name="Liolios K."/>
            <person name="Pagani I."/>
            <person name="Ivanova N."/>
            <person name="Mavromatis K."/>
            <person name="Ovchinikova G."/>
            <person name="Pati A."/>
            <person name="Chen A."/>
            <person name="Palaniappan K."/>
            <person name="Land M."/>
            <person name="Hauser L."/>
            <person name="Chang Y.J."/>
            <person name="Jeffries C.D."/>
            <person name="Detter J.C."/>
            <person name="Brambilla E."/>
            <person name="Rohde M."/>
            <person name="Tindall B.J."/>
            <person name="Goker M."/>
            <person name="Woyke T."/>
            <person name="Bristow J."/>
            <person name="Eisen J.A."/>
            <person name="Markowitz V."/>
            <person name="Hugenholtz P."/>
            <person name="Kyrpides N.C."/>
            <person name="Klenk H.P."/>
            <person name="Lapidus A."/>
        </authorList>
    </citation>
    <scope>NUCLEOTIDE SEQUENCE [LARGE SCALE GENOMIC DNA]</scope>
    <source>
        <strain evidence="3">DSM 14237 / IC166 / ACAM 630</strain>
    </source>
</reference>
<dbReference type="EMBL" id="CP002453">
    <property type="protein sequence ID" value="ADV50344.1"/>
    <property type="molecule type" value="Genomic_DNA"/>
</dbReference>
<dbReference type="GO" id="GO:0120147">
    <property type="term" value="F:formylglycine-generating oxidase activity"/>
    <property type="evidence" value="ECO:0007669"/>
    <property type="project" value="TreeGrafter"/>
</dbReference>
<dbReference type="InterPro" id="IPR042095">
    <property type="entry name" value="SUMF_sf"/>
</dbReference>
<dbReference type="Proteomes" id="UP000008634">
    <property type="component" value="Chromosome"/>
</dbReference>
<dbReference type="Pfam" id="PF03781">
    <property type="entry name" value="FGE-sulfatase"/>
    <property type="match status" value="1"/>
</dbReference>
<accession>E6XFA8</accession>
<evidence type="ECO:0000259" key="1">
    <source>
        <dbReference type="Pfam" id="PF03781"/>
    </source>
</evidence>
<proteinExistence type="predicted"/>
<dbReference type="InterPro" id="IPR016187">
    <property type="entry name" value="CTDL_fold"/>
</dbReference>
<dbReference type="eggNOG" id="COG1262">
    <property type="taxonomic scope" value="Bacteria"/>
</dbReference>
<evidence type="ECO:0000313" key="3">
    <source>
        <dbReference type="Proteomes" id="UP000008634"/>
    </source>
</evidence>
<dbReference type="AlphaFoldDB" id="E6XFA8"/>
<dbReference type="OrthoDB" id="9768004at2"/>
<organism evidence="2 3">
    <name type="scientific">Cellulophaga algicola (strain DSM 14237 / IC166 / ACAM 630)</name>
    <dbReference type="NCBI Taxonomy" id="688270"/>
    <lineage>
        <taxon>Bacteria</taxon>
        <taxon>Pseudomonadati</taxon>
        <taxon>Bacteroidota</taxon>
        <taxon>Flavobacteriia</taxon>
        <taxon>Flavobacteriales</taxon>
        <taxon>Flavobacteriaceae</taxon>
        <taxon>Cellulophaga</taxon>
    </lineage>
</organism>
<dbReference type="KEGG" id="cao:Celal_3069"/>
<sequence>MSPIDPIRKISSVLFIGFALSCNSQKSATPEQEQILEDVKANFVFVEGGTFIMGNNDYHYTTLEHQVTLDSYSISKYETTLKEFDLYTELNNLELIYPDYRNQEDMGPDYGAIGMNWYQAQSYCQWLGEQLNLPIDLPTEAQWEYAARSRGLDVEHATNSGKIEGSFTEKRNYPVYDTIVGAYPPNPLGIYDMSGGRPEWTNDWLVGYSKDTLVNPRYDTIHNYEEKMVRGWHKLRYSVYSRGGSREPNNDGSGVGFRCVCNQKTEIE</sequence>
<dbReference type="InterPro" id="IPR051043">
    <property type="entry name" value="Sulfatase_Mod_Factor_Kinase"/>
</dbReference>
<dbReference type="InterPro" id="IPR005532">
    <property type="entry name" value="SUMF_dom"/>
</dbReference>
<dbReference type="SUPFAM" id="SSF56436">
    <property type="entry name" value="C-type lectin-like"/>
    <property type="match status" value="1"/>
</dbReference>
<dbReference type="RefSeq" id="WP_013551807.1">
    <property type="nucleotide sequence ID" value="NC_014934.1"/>
</dbReference>
<keyword evidence="3" id="KW-1185">Reference proteome</keyword>
<name>E6XFA8_CELAD</name>
<feature type="domain" description="Sulfatase-modifying factor enzyme-like" evidence="1">
    <location>
        <begin position="42"/>
        <end position="260"/>
    </location>
</feature>
<gene>
    <name evidence="2" type="ordered locus">Celal_3069</name>
</gene>
<dbReference type="HOGENOM" id="CLU_012431_8_0_10"/>
<dbReference type="PANTHER" id="PTHR23150:SF19">
    <property type="entry name" value="FORMYLGLYCINE-GENERATING ENZYME"/>
    <property type="match status" value="1"/>
</dbReference>